<evidence type="ECO:0000256" key="3">
    <source>
        <dbReference type="ARBA" id="ARBA00023002"/>
    </source>
</evidence>
<keyword evidence="3 5" id="KW-0560">Oxidoreductase</keyword>
<dbReference type="InterPro" id="IPR036291">
    <property type="entry name" value="NAD(P)-bd_dom_sf"/>
</dbReference>
<keyword evidence="4" id="KW-0520">NAD</keyword>
<accession>A0A7C5UTL6</accession>
<dbReference type="InterPro" id="IPR029753">
    <property type="entry name" value="D-isomer_DH_CS"/>
</dbReference>
<dbReference type="InterPro" id="IPR029752">
    <property type="entry name" value="D-isomer_DH_CS1"/>
</dbReference>
<dbReference type="Pfam" id="PF02826">
    <property type="entry name" value="2-Hacid_dh_C"/>
    <property type="match status" value="1"/>
</dbReference>
<evidence type="ECO:0000259" key="7">
    <source>
        <dbReference type="Pfam" id="PF02826"/>
    </source>
</evidence>
<dbReference type="GO" id="GO:0051287">
    <property type="term" value="F:NAD binding"/>
    <property type="evidence" value="ECO:0007669"/>
    <property type="project" value="InterPro"/>
</dbReference>
<dbReference type="InterPro" id="IPR050857">
    <property type="entry name" value="D-2-hydroxyacid_DH"/>
</dbReference>
<dbReference type="PROSITE" id="PS00671">
    <property type="entry name" value="D_2_HYDROXYACID_DH_3"/>
    <property type="match status" value="1"/>
</dbReference>
<dbReference type="FunFam" id="3.40.50.720:FF:000203">
    <property type="entry name" value="D-3-phosphoglycerate dehydrogenase (SerA)"/>
    <property type="match status" value="1"/>
</dbReference>
<feature type="domain" description="D-isomer specific 2-hydroxyacid dehydrogenase catalytic" evidence="6">
    <location>
        <begin position="23"/>
        <end position="323"/>
    </location>
</feature>
<dbReference type="InterPro" id="IPR006140">
    <property type="entry name" value="D-isomer_DH_NAD-bd"/>
</dbReference>
<evidence type="ECO:0000256" key="5">
    <source>
        <dbReference type="RuleBase" id="RU003719"/>
    </source>
</evidence>
<evidence type="ECO:0000313" key="9">
    <source>
        <dbReference type="EMBL" id="HHR96409.1"/>
    </source>
</evidence>
<dbReference type="SUPFAM" id="SSF51735">
    <property type="entry name" value="NAD(P)-binding Rossmann-fold domains"/>
    <property type="match status" value="1"/>
</dbReference>
<dbReference type="Gene3D" id="3.40.50.720">
    <property type="entry name" value="NAD(P)-binding Rossmann-like Domain"/>
    <property type="match status" value="2"/>
</dbReference>
<organism evidence="9">
    <name type="scientific">Ignisphaera aggregans</name>
    <dbReference type="NCBI Taxonomy" id="334771"/>
    <lineage>
        <taxon>Archaea</taxon>
        <taxon>Thermoproteota</taxon>
        <taxon>Thermoprotei</taxon>
        <taxon>Desulfurococcales</taxon>
        <taxon>Desulfurococcaceae</taxon>
        <taxon>Ignisphaera</taxon>
    </lineage>
</organism>
<dbReference type="PROSITE" id="PS00065">
    <property type="entry name" value="D_2_HYDROXYACID_DH_1"/>
    <property type="match status" value="1"/>
</dbReference>
<feature type="domain" description="D-isomer specific 2-hydroxyacid dehydrogenase NAD-binding" evidence="7">
    <location>
        <begin position="114"/>
        <end position="292"/>
    </location>
</feature>
<dbReference type="InterPro" id="IPR006139">
    <property type="entry name" value="D-isomer_2_OHA_DH_cat_dom"/>
</dbReference>
<evidence type="ECO:0000256" key="1">
    <source>
        <dbReference type="ARBA" id="ARBA00005854"/>
    </source>
</evidence>
<dbReference type="EMBL" id="DRZI01000190">
    <property type="protein sequence ID" value="HHP81896.1"/>
    <property type="molecule type" value="Genomic_DNA"/>
</dbReference>
<keyword evidence="2" id="KW-0028">Amino-acid biosynthesis</keyword>
<dbReference type="AlphaFoldDB" id="A0A7C5UTL6"/>
<comment type="caution">
    <text evidence="9">The sequence shown here is derived from an EMBL/GenBank/DDBJ whole genome shotgun (WGS) entry which is preliminary data.</text>
</comment>
<evidence type="ECO:0000256" key="4">
    <source>
        <dbReference type="ARBA" id="ARBA00023027"/>
    </source>
</evidence>
<gene>
    <name evidence="9" type="ORF">ENL47_06285</name>
    <name evidence="8" type="ORF">ENM84_04445</name>
</gene>
<dbReference type="CDD" id="cd12177">
    <property type="entry name" value="2-Hacid_dh_12"/>
    <property type="match status" value="1"/>
</dbReference>
<dbReference type="GO" id="GO:0008652">
    <property type="term" value="P:amino acid biosynthetic process"/>
    <property type="evidence" value="ECO:0007669"/>
    <property type="project" value="UniProtKB-KW"/>
</dbReference>
<dbReference type="SUPFAM" id="SSF52283">
    <property type="entry name" value="Formate/glycerate dehydrogenase catalytic domain-like"/>
    <property type="match status" value="1"/>
</dbReference>
<name>A0A7C5UTL6_9CREN</name>
<evidence type="ECO:0000259" key="6">
    <source>
        <dbReference type="Pfam" id="PF00389"/>
    </source>
</evidence>
<dbReference type="PANTHER" id="PTHR42789:SF1">
    <property type="entry name" value="D-ISOMER SPECIFIC 2-HYDROXYACID DEHYDROGENASE FAMILY PROTEIN (AFU_ORTHOLOGUE AFUA_6G10090)"/>
    <property type="match status" value="1"/>
</dbReference>
<evidence type="ECO:0000256" key="2">
    <source>
        <dbReference type="ARBA" id="ARBA00022605"/>
    </source>
</evidence>
<protein>
    <submittedName>
        <fullName evidence="9">Hydroxyacid dehydrogenase</fullName>
    </submittedName>
</protein>
<dbReference type="Pfam" id="PF00389">
    <property type="entry name" value="2-Hacid_dh"/>
    <property type="match status" value="1"/>
</dbReference>
<proteinExistence type="inferred from homology"/>
<dbReference type="PANTHER" id="PTHR42789">
    <property type="entry name" value="D-ISOMER SPECIFIC 2-HYDROXYACID DEHYDROGENASE FAMILY PROTEIN (AFU_ORTHOLOGUE AFUA_6G10090)"/>
    <property type="match status" value="1"/>
</dbReference>
<sequence length="334" mass="37441">MDIKIAIVNSKSFGIYTDAIEKLKRLGDVIKIDVPRDIEGKKLAEMLKGVHFIVASVTPFYNREFFENNNDVVMIVRHGIGYDNIDVKAAEEYGVIVARVPGWREREAVAELTIALMLAALRRVVEAANSVKSGRWHERARYVGKELSSLTVGVIGFGNIGSRVASILVKGFNSRVVVYDPYVSRAYVERIGCIYVEKLEDLLRESDIITLHTILTEETRHIINRKAFEEMKNGVIIVNTARGELIDTSALIEYIEKGKVAAVALDVVEGEPIDEKHPLQKYPNVIITPHIGAYTYEALKGMDEAVVEAIECYLNNKSIDGVVVMPRKRRILKT</sequence>
<comment type="similarity">
    <text evidence="1 5">Belongs to the D-isomer specific 2-hydroxyacid dehydrogenase family.</text>
</comment>
<dbReference type="GO" id="GO:0016616">
    <property type="term" value="F:oxidoreductase activity, acting on the CH-OH group of donors, NAD or NADP as acceptor"/>
    <property type="evidence" value="ECO:0007669"/>
    <property type="project" value="InterPro"/>
</dbReference>
<reference evidence="9" key="1">
    <citation type="journal article" date="2020" name="mSystems">
        <title>Genome- and Community-Level Interaction Insights into Carbon Utilization and Element Cycling Functions of Hydrothermarchaeota in Hydrothermal Sediment.</title>
        <authorList>
            <person name="Zhou Z."/>
            <person name="Liu Y."/>
            <person name="Xu W."/>
            <person name="Pan J."/>
            <person name="Luo Z.H."/>
            <person name="Li M."/>
        </authorList>
    </citation>
    <scope>NUCLEOTIDE SEQUENCE [LARGE SCALE GENOMIC DNA]</scope>
    <source>
        <strain evidence="9">SpSt-1</strain>
        <strain evidence="8">SpSt-1121</strain>
    </source>
</reference>
<dbReference type="EMBL" id="DRUB01000121">
    <property type="protein sequence ID" value="HHR96409.1"/>
    <property type="molecule type" value="Genomic_DNA"/>
</dbReference>
<evidence type="ECO:0000313" key="8">
    <source>
        <dbReference type="EMBL" id="HHP81896.1"/>
    </source>
</evidence>